<dbReference type="CDD" id="cd06850">
    <property type="entry name" value="biotinyl_domain"/>
    <property type="match status" value="1"/>
</dbReference>
<evidence type="ECO:0000256" key="4">
    <source>
        <dbReference type="ARBA" id="ARBA00022832"/>
    </source>
</evidence>
<evidence type="ECO:0000256" key="6">
    <source>
        <dbReference type="ARBA" id="ARBA00023160"/>
    </source>
</evidence>
<dbReference type="RefSeq" id="WP_137329879.1">
    <property type="nucleotide sequence ID" value="NZ_CP040058.1"/>
</dbReference>
<dbReference type="KEGG" id="arf:AR1Y2_3242"/>
<dbReference type="InterPro" id="IPR001882">
    <property type="entry name" value="Biotin_BS"/>
</dbReference>
<dbReference type="OrthoDB" id="9811735at2"/>
<evidence type="ECO:0000313" key="11">
    <source>
        <dbReference type="Proteomes" id="UP000298653"/>
    </source>
</evidence>
<dbReference type="PANTHER" id="PTHR45266:SF3">
    <property type="entry name" value="OXALOACETATE DECARBOXYLASE ALPHA CHAIN"/>
    <property type="match status" value="1"/>
</dbReference>
<dbReference type="GO" id="GO:0006633">
    <property type="term" value="P:fatty acid biosynthetic process"/>
    <property type="evidence" value="ECO:0007669"/>
    <property type="project" value="UniProtKB-UniPathway"/>
</dbReference>
<keyword evidence="6 8" id="KW-0275">Fatty acid biosynthesis</keyword>
<accession>A0A4P8IGZ6</accession>
<evidence type="ECO:0000256" key="8">
    <source>
        <dbReference type="RuleBase" id="RU364072"/>
    </source>
</evidence>
<dbReference type="FunFam" id="2.40.50.100:FF:000003">
    <property type="entry name" value="Acetyl-CoA carboxylase biotin carboxyl carrier protein"/>
    <property type="match status" value="1"/>
</dbReference>
<feature type="domain" description="Lipoyl-binding" evidence="9">
    <location>
        <begin position="65"/>
        <end position="148"/>
    </location>
</feature>
<dbReference type="PROSITE" id="PS00188">
    <property type="entry name" value="BIOTIN"/>
    <property type="match status" value="1"/>
</dbReference>
<keyword evidence="7 8" id="KW-0092">Biotin</keyword>
<dbReference type="AlphaFoldDB" id="A0A4P8IGZ6"/>
<reference evidence="10 11" key="1">
    <citation type="submission" date="2019-05" db="EMBL/GenBank/DDBJ databases">
        <title>Complete genome sequencing of Anaerostipes rhamnosivorans.</title>
        <authorList>
            <person name="Bui T.P.N."/>
            <person name="de Vos W.M."/>
        </authorList>
    </citation>
    <scope>NUCLEOTIDE SEQUENCE [LARGE SCALE GENOMIC DNA]</scope>
    <source>
        <strain evidence="10 11">1y2</strain>
    </source>
</reference>
<dbReference type="Proteomes" id="UP000298653">
    <property type="component" value="Chromosome"/>
</dbReference>
<name>A0A4P8IGZ6_9FIRM</name>
<evidence type="ECO:0000256" key="1">
    <source>
        <dbReference type="ARBA" id="ARBA00005194"/>
    </source>
</evidence>
<evidence type="ECO:0000256" key="2">
    <source>
        <dbReference type="ARBA" id="ARBA00017562"/>
    </source>
</evidence>
<comment type="function">
    <text evidence="8">This protein is a component of the acetyl coenzyme A carboxylase complex; first, biotin carboxylase catalyzes the carboxylation of the carrier protein and then the transcarboxylase transfers the carboxyl group to form malonyl-CoA.</text>
</comment>
<comment type="pathway">
    <text evidence="1 8">Lipid metabolism; fatty acid biosynthesis.</text>
</comment>
<evidence type="ECO:0000256" key="3">
    <source>
        <dbReference type="ARBA" id="ARBA00022516"/>
    </source>
</evidence>
<sequence>MKLEEMKELIQALSDSDVDKFEYKDDDFSVKLSKNETKVIAAPEFAAPPVPAAAALPQAAPESVPVKEEVEGNAVTAPLVGTFYSAPSEGAEPFVQVGDTVKKGQIVGIVEAMKLMNEVESEFDGTVVSIPVNNGDIVEYGEPLVIIR</sequence>
<dbReference type="InterPro" id="IPR050709">
    <property type="entry name" value="Biotin_Carboxyl_Carrier/Decarb"/>
</dbReference>
<organism evidence="10 11">
    <name type="scientific">Anaerostipes rhamnosivorans</name>
    <dbReference type="NCBI Taxonomy" id="1229621"/>
    <lineage>
        <taxon>Bacteria</taxon>
        <taxon>Bacillati</taxon>
        <taxon>Bacillota</taxon>
        <taxon>Clostridia</taxon>
        <taxon>Lachnospirales</taxon>
        <taxon>Lachnospiraceae</taxon>
        <taxon>Anaerostipes</taxon>
    </lineage>
</organism>
<keyword evidence="5 8" id="KW-0443">Lipid metabolism</keyword>
<keyword evidence="4 8" id="KW-0276">Fatty acid metabolism</keyword>
<gene>
    <name evidence="10" type="ORF">AR1Y2_3242</name>
</gene>
<dbReference type="InterPro" id="IPR000089">
    <property type="entry name" value="Biotin_lipoyl"/>
</dbReference>
<dbReference type="PRINTS" id="PR01071">
    <property type="entry name" value="ACOABIOTINCC"/>
</dbReference>
<evidence type="ECO:0000313" key="10">
    <source>
        <dbReference type="EMBL" id="QCP36696.1"/>
    </source>
</evidence>
<dbReference type="PROSITE" id="PS50968">
    <property type="entry name" value="BIOTINYL_LIPOYL"/>
    <property type="match status" value="1"/>
</dbReference>
<dbReference type="UniPathway" id="UPA00094"/>
<dbReference type="GO" id="GO:0009317">
    <property type="term" value="C:acetyl-CoA carboxylase complex"/>
    <property type="evidence" value="ECO:0007669"/>
    <property type="project" value="InterPro"/>
</dbReference>
<dbReference type="GO" id="GO:0003989">
    <property type="term" value="F:acetyl-CoA carboxylase activity"/>
    <property type="evidence" value="ECO:0007669"/>
    <property type="project" value="InterPro"/>
</dbReference>
<protein>
    <recommendedName>
        <fullName evidence="2 8">Biotin carboxyl carrier protein of acetyl-CoA carboxylase</fullName>
    </recommendedName>
</protein>
<dbReference type="SUPFAM" id="SSF51230">
    <property type="entry name" value="Single hybrid motif"/>
    <property type="match status" value="1"/>
</dbReference>
<dbReference type="NCBIfam" id="TIGR00531">
    <property type="entry name" value="BCCP"/>
    <property type="match status" value="1"/>
</dbReference>
<dbReference type="Gene3D" id="2.40.50.100">
    <property type="match status" value="1"/>
</dbReference>
<evidence type="ECO:0000256" key="5">
    <source>
        <dbReference type="ARBA" id="ARBA00023098"/>
    </source>
</evidence>
<evidence type="ECO:0000259" key="9">
    <source>
        <dbReference type="PROSITE" id="PS50968"/>
    </source>
</evidence>
<dbReference type="Pfam" id="PF00364">
    <property type="entry name" value="Biotin_lipoyl"/>
    <property type="match status" value="1"/>
</dbReference>
<evidence type="ECO:0000256" key="7">
    <source>
        <dbReference type="ARBA" id="ARBA00023267"/>
    </source>
</evidence>
<dbReference type="InterPro" id="IPR001249">
    <property type="entry name" value="AcCoA_biotinCC"/>
</dbReference>
<dbReference type="InterPro" id="IPR011053">
    <property type="entry name" value="Single_hybrid_motif"/>
</dbReference>
<proteinExistence type="predicted"/>
<keyword evidence="11" id="KW-1185">Reference proteome</keyword>
<dbReference type="EMBL" id="CP040058">
    <property type="protein sequence ID" value="QCP36696.1"/>
    <property type="molecule type" value="Genomic_DNA"/>
</dbReference>
<dbReference type="PANTHER" id="PTHR45266">
    <property type="entry name" value="OXALOACETATE DECARBOXYLASE ALPHA CHAIN"/>
    <property type="match status" value="1"/>
</dbReference>
<keyword evidence="3 8" id="KW-0444">Lipid biosynthesis</keyword>